<dbReference type="EMBL" id="CAJNOC010000151">
    <property type="protein sequence ID" value="CAF0719897.1"/>
    <property type="molecule type" value="Genomic_DNA"/>
</dbReference>
<feature type="compositionally biased region" description="Low complexity" evidence="1">
    <location>
        <begin position="318"/>
        <end position="329"/>
    </location>
</feature>
<feature type="compositionally biased region" description="Polar residues" evidence="1">
    <location>
        <begin position="157"/>
        <end position="179"/>
    </location>
</feature>
<dbReference type="AlphaFoldDB" id="A0A813ME08"/>
<evidence type="ECO:0000313" key="2">
    <source>
        <dbReference type="EMBL" id="CAF0719897.1"/>
    </source>
</evidence>
<protein>
    <recommendedName>
        <fullName evidence="4">PEHE domain-containing protein</fullName>
    </recommendedName>
</protein>
<evidence type="ECO:0008006" key="4">
    <source>
        <dbReference type="Google" id="ProtNLM"/>
    </source>
</evidence>
<reference evidence="2" key="1">
    <citation type="submission" date="2021-02" db="EMBL/GenBank/DDBJ databases">
        <authorList>
            <person name="Nowell W R."/>
        </authorList>
    </citation>
    <scope>NUCLEOTIDE SEQUENCE</scope>
    <source>
        <strain evidence="2">Ploen Becks lab</strain>
    </source>
</reference>
<name>A0A813ME08_9BILA</name>
<organism evidence="2 3">
    <name type="scientific">Brachionus calyciflorus</name>
    <dbReference type="NCBI Taxonomy" id="104777"/>
    <lineage>
        <taxon>Eukaryota</taxon>
        <taxon>Metazoa</taxon>
        <taxon>Spiralia</taxon>
        <taxon>Gnathifera</taxon>
        <taxon>Rotifera</taxon>
        <taxon>Eurotatoria</taxon>
        <taxon>Monogononta</taxon>
        <taxon>Pseudotrocha</taxon>
        <taxon>Ploima</taxon>
        <taxon>Brachionidae</taxon>
        <taxon>Brachionus</taxon>
    </lineage>
</organism>
<feature type="region of interest" description="Disordered" evidence="1">
    <location>
        <begin position="281"/>
        <end position="334"/>
    </location>
</feature>
<gene>
    <name evidence="2" type="ORF">OXX778_LOCUS2074</name>
</gene>
<accession>A0A813ME08</accession>
<proteinExistence type="predicted"/>
<keyword evidence="3" id="KW-1185">Reference proteome</keyword>
<feature type="compositionally biased region" description="Polar residues" evidence="1">
    <location>
        <begin position="288"/>
        <end position="308"/>
    </location>
</feature>
<feature type="region of interest" description="Disordered" evidence="1">
    <location>
        <begin position="157"/>
        <end position="205"/>
    </location>
</feature>
<evidence type="ECO:0000313" key="3">
    <source>
        <dbReference type="Proteomes" id="UP000663879"/>
    </source>
</evidence>
<sequence>MITSLDFTDSLDGNIMDFSMVSSDQIDKFSMLNTTTLTTPPPESVSSPDLSFNTFEMNEKLTNPTTFATVTKTTKRKPNSKKLKKNFFFLNQKFIKNHMNLRERLESSYKRFKALDEKINKNKSLKNRCNCNQSPTDTCIFCKLINLSPIQSQISTENTNTITNPDTLLQTTPNSSFNDLTPDEIEHDPNKSISELPKNNTDDPKKEKLKELFSTNDDIDLNNLVNFINEYAKQEKSHSNQDLISPYFYSDGRMWEGIHLNQEEFVNLEFDYEFGNKRKKMTRKQEAVKTSSHSLTRANRQSHFSETTDVGRLRTRSARSASSSSTRSSNQSEVCTTTVNNDKFDINNIFIPTEIISCQKITPFQTHKIPTPKWREFIIEPLKDTTCEEALDDVTVSNRHEIIELKEKIYLTNNKKAMSRIDHVDSVDELKSMLLKIDPKLVNYDYDENSNSSLTSTLEWPERKFPLSDSEYENILKEDNTAFN</sequence>
<comment type="caution">
    <text evidence="2">The sequence shown here is derived from an EMBL/GenBank/DDBJ whole genome shotgun (WGS) entry which is preliminary data.</text>
</comment>
<dbReference type="Proteomes" id="UP000663879">
    <property type="component" value="Unassembled WGS sequence"/>
</dbReference>
<evidence type="ECO:0000256" key="1">
    <source>
        <dbReference type="SAM" id="MobiDB-lite"/>
    </source>
</evidence>